<dbReference type="AlphaFoldDB" id="A0A1G9SCY2"/>
<proteinExistence type="predicted"/>
<reference evidence="2 3" key="1">
    <citation type="submission" date="2016-10" db="EMBL/GenBank/DDBJ databases">
        <authorList>
            <person name="de Groot N.N."/>
        </authorList>
    </citation>
    <scope>NUCLEOTIDE SEQUENCE [LARGE SCALE GENOMIC DNA]</scope>
    <source>
        <strain evidence="2 3">DSM 16981</strain>
    </source>
</reference>
<dbReference type="STRING" id="349095.SAMN05660299_00678"/>
<keyword evidence="3" id="KW-1185">Reference proteome</keyword>
<evidence type="ECO:0000256" key="1">
    <source>
        <dbReference type="SAM" id="MobiDB-lite"/>
    </source>
</evidence>
<feature type="compositionally biased region" description="Polar residues" evidence="1">
    <location>
        <begin position="86"/>
        <end position="95"/>
    </location>
</feature>
<dbReference type="OrthoDB" id="9926717at2"/>
<evidence type="ECO:0000313" key="3">
    <source>
        <dbReference type="Proteomes" id="UP000199309"/>
    </source>
</evidence>
<feature type="region of interest" description="Disordered" evidence="1">
    <location>
        <begin position="55"/>
        <end position="104"/>
    </location>
</feature>
<name>A0A1G9SCY2_9FIRM</name>
<organism evidence="2 3">
    <name type="scientific">Megasphaera paucivorans</name>
    <dbReference type="NCBI Taxonomy" id="349095"/>
    <lineage>
        <taxon>Bacteria</taxon>
        <taxon>Bacillati</taxon>
        <taxon>Bacillota</taxon>
        <taxon>Negativicutes</taxon>
        <taxon>Veillonellales</taxon>
        <taxon>Veillonellaceae</taxon>
        <taxon>Megasphaera</taxon>
    </lineage>
</organism>
<evidence type="ECO:0000313" key="2">
    <source>
        <dbReference type="EMBL" id="SDM33356.1"/>
    </source>
</evidence>
<dbReference type="EMBL" id="FNHQ01000005">
    <property type="protein sequence ID" value="SDM33356.1"/>
    <property type="molecule type" value="Genomic_DNA"/>
</dbReference>
<dbReference type="Proteomes" id="UP000199309">
    <property type="component" value="Unassembled WGS sequence"/>
</dbReference>
<accession>A0A1G9SCY2</accession>
<sequence>MKKILITAILSLFCLGIGFTSFIVNDITHITSWYTDYGKQVVHFEKQEKDHYRKYVHDTKDGRNHKEQLKQEPSDDFMKGKKSFEQQDNSNSAPLHTTAADDGN</sequence>
<feature type="compositionally biased region" description="Basic and acidic residues" evidence="1">
    <location>
        <begin position="55"/>
        <end position="85"/>
    </location>
</feature>
<dbReference type="RefSeq" id="WP_143006394.1">
    <property type="nucleotide sequence ID" value="NZ_FNHQ01000005.1"/>
</dbReference>
<protein>
    <submittedName>
        <fullName evidence="2">Uncharacterized protein</fullName>
    </submittedName>
</protein>
<gene>
    <name evidence="2" type="ORF">SAMN05660299_00678</name>
</gene>